<evidence type="ECO:0000313" key="1">
    <source>
        <dbReference type="EMBL" id="SVA69585.1"/>
    </source>
</evidence>
<reference evidence="1" key="1">
    <citation type="submission" date="2018-05" db="EMBL/GenBank/DDBJ databases">
        <authorList>
            <person name="Lanie J.A."/>
            <person name="Ng W.-L."/>
            <person name="Kazmierczak K.M."/>
            <person name="Andrzejewski T.M."/>
            <person name="Davidsen T.M."/>
            <person name="Wayne K.J."/>
            <person name="Tettelin H."/>
            <person name="Glass J.I."/>
            <person name="Rusch D."/>
            <person name="Podicherti R."/>
            <person name="Tsui H.-C.T."/>
            <person name="Winkler M.E."/>
        </authorList>
    </citation>
    <scope>NUCLEOTIDE SEQUENCE</scope>
</reference>
<name>A0A381XXZ4_9ZZZZ</name>
<dbReference type="AlphaFoldDB" id="A0A381XXZ4"/>
<dbReference type="EMBL" id="UINC01016772">
    <property type="protein sequence ID" value="SVA69585.1"/>
    <property type="molecule type" value="Genomic_DNA"/>
</dbReference>
<protein>
    <submittedName>
        <fullName evidence="1">Uncharacterized protein</fullName>
    </submittedName>
</protein>
<feature type="non-terminal residue" evidence="1">
    <location>
        <position position="1"/>
    </location>
</feature>
<gene>
    <name evidence="1" type="ORF">METZ01_LOCUS122439</name>
</gene>
<organism evidence="1">
    <name type="scientific">marine metagenome</name>
    <dbReference type="NCBI Taxonomy" id="408172"/>
    <lineage>
        <taxon>unclassified sequences</taxon>
        <taxon>metagenomes</taxon>
        <taxon>ecological metagenomes</taxon>
    </lineage>
</organism>
<accession>A0A381XXZ4</accession>
<proteinExistence type="predicted"/>
<sequence length="43" mass="4584">VEGESATLLILFLANAGIAKCVDQIYPLLYPQMIGLCGCLTVK</sequence>
<feature type="non-terminal residue" evidence="1">
    <location>
        <position position="43"/>
    </location>
</feature>